<dbReference type="Proteomes" id="UP000190016">
    <property type="component" value="Unassembled WGS sequence"/>
</dbReference>
<feature type="domain" description="Arm DNA-binding" evidence="4">
    <location>
        <begin position="20"/>
        <end position="85"/>
    </location>
</feature>
<dbReference type="Gene3D" id="1.10.150.130">
    <property type="match status" value="1"/>
</dbReference>
<evidence type="ECO:0000313" key="7">
    <source>
        <dbReference type="Proteomes" id="UP000190016"/>
    </source>
</evidence>
<feature type="domain" description="Phage integrase SAM-like" evidence="3">
    <location>
        <begin position="115"/>
        <end position="197"/>
    </location>
</feature>
<dbReference type="Proteomes" id="UP000190816">
    <property type="component" value="Unassembled WGS sequence"/>
</dbReference>
<dbReference type="InterPro" id="IPR010998">
    <property type="entry name" value="Integrase_recombinase_N"/>
</dbReference>
<dbReference type="InterPro" id="IPR013762">
    <property type="entry name" value="Integrase-like_cat_sf"/>
</dbReference>
<dbReference type="GO" id="GO:0006310">
    <property type="term" value="P:DNA recombination"/>
    <property type="evidence" value="ECO:0007669"/>
    <property type="project" value="UniProtKB-KW"/>
</dbReference>
<comment type="caution">
    <text evidence="5">The sequence shown here is derived from an EMBL/GenBank/DDBJ whole genome shotgun (WGS) entry which is preliminary data.</text>
</comment>
<reference evidence="6 7" key="2">
    <citation type="submission" date="2016-07" db="EMBL/GenBank/DDBJ databases">
        <title>Revisiting the Taxonomy of the Elizabethkingia Genus based on Whole-Genome Sequencing, Optical Mapping, and MALDI-TOF.</title>
        <authorList>
            <person name="Nicholson A.C."/>
        </authorList>
    </citation>
    <scope>NUCLEOTIDE SEQUENCE [LARGE SCALE GENOMIC DNA]</scope>
    <source>
        <strain evidence="6 7">C1558</strain>
    </source>
</reference>
<dbReference type="InterPro" id="IPR011010">
    <property type="entry name" value="DNA_brk_join_enz"/>
</dbReference>
<evidence type="ECO:0000256" key="2">
    <source>
        <dbReference type="ARBA" id="ARBA00023172"/>
    </source>
</evidence>
<evidence type="ECO:0000256" key="1">
    <source>
        <dbReference type="ARBA" id="ARBA00023125"/>
    </source>
</evidence>
<dbReference type="SUPFAM" id="SSF56349">
    <property type="entry name" value="DNA breaking-rejoining enzymes"/>
    <property type="match status" value="1"/>
</dbReference>
<dbReference type="Pfam" id="PF17293">
    <property type="entry name" value="Arm-DNA-bind_5"/>
    <property type="match status" value="1"/>
</dbReference>
<dbReference type="EMBL" id="MAIC01000007">
    <property type="protein sequence ID" value="OPB78931.1"/>
    <property type="molecule type" value="Genomic_DNA"/>
</dbReference>
<dbReference type="EMBL" id="MBDS01000004">
    <property type="protein sequence ID" value="OPB91637.1"/>
    <property type="molecule type" value="Genomic_DNA"/>
</dbReference>
<accession>A0AAJ3NEV0</accession>
<dbReference type="Gene3D" id="1.10.443.10">
    <property type="entry name" value="Intergrase catalytic core"/>
    <property type="match status" value="1"/>
</dbReference>
<dbReference type="RefSeq" id="WP_078404193.1">
    <property type="nucleotide sequence ID" value="NZ_CP016377.1"/>
</dbReference>
<keyword evidence="1" id="KW-0238">DNA-binding</keyword>
<evidence type="ECO:0000313" key="5">
    <source>
        <dbReference type="EMBL" id="OPB78931.1"/>
    </source>
</evidence>
<dbReference type="GO" id="GO:0003677">
    <property type="term" value="F:DNA binding"/>
    <property type="evidence" value="ECO:0007669"/>
    <property type="project" value="UniProtKB-KW"/>
</dbReference>
<dbReference type="AlphaFoldDB" id="A0AAJ3NEV0"/>
<evidence type="ECO:0000313" key="8">
    <source>
        <dbReference type="Proteomes" id="UP000190816"/>
    </source>
</evidence>
<dbReference type="InterPro" id="IPR025269">
    <property type="entry name" value="SAM-like_dom"/>
</dbReference>
<dbReference type="Pfam" id="PF13102">
    <property type="entry name" value="Phage_int_SAM_5"/>
    <property type="match status" value="1"/>
</dbReference>
<protein>
    <submittedName>
        <fullName evidence="5">Integrase</fullName>
    </submittedName>
</protein>
<dbReference type="KEGG" id="ego:BBD34_14750"/>
<dbReference type="InterPro" id="IPR035386">
    <property type="entry name" value="Arm-DNA-bind_5"/>
</dbReference>
<keyword evidence="7" id="KW-1185">Reference proteome</keyword>
<organism evidence="5 8">
    <name type="scientific">Elizabethkingia ursingii</name>
    <dbReference type="NCBI Taxonomy" id="1756150"/>
    <lineage>
        <taxon>Bacteria</taxon>
        <taxon>Pseudomonadati</taxon>
        <taxon>Bacteroidota</taxon>
        <taxon>Flavobacteriia</taxon>
        <taxon>Flavobacteriales</taxon>
        <taxon>Weeksellaceae</taxon>
        <taxon>Elizabethkingia</taxon>
    </lineage>
</organism>
<name>A0AAJ3NEV0_9FLAO</name>
<gene>
    <name evidence="5" type="ORF">BAY32_18905</name>
    <name evidence="6" type="ORF">BB021_17155</name>
</gene>
<evidence type="ECO:0000259" key="3">
    <source>
        <dbReference type="Pfam" id="PF13102"/>
    </source>
</evidence>
<evidence type="ECO:0000259" key="4">
    <source>
        <dbReference type="Pfam" id="PF17293"/>
    </source>
</evidence>
<sequence>MMLTFSLPEAKDFKNINLEIIPTNSPSFKFRIPLKINPDQWDKEKQRPKNIYLKKHKKLNQKLDQIKISLLAYIRQRNEQKKGLSHKSLYKLILSICSQKETGDISDTSYYPKGSFLGYMDSYIQTKKEFICHSTYKRYKVFFNLLQRFEGFIGKHLFIEDIDSGFLQTFFSFGRKEEYSENTIYRSIHFIKTILNFVERKGIRTAVRELDVRREKQQKEIVSLSEKEIITIQQTKVPEELQAAKDWLLISCYTGQRYSDFMRFTTDQLTGIEHQIKDHNNQKSCIEFIQQKTKKNILLPLHPVVLEIIEKNGNSFPKILDIITYNEQIKKVTKLAGLHQEIKARKRIGHRVRTLLIEKWAVISSHIGRRSFASNFYGKIPTPLLMEATGHSTEQMFLKYIDPVNSERIISLSRHFNEIHKESSRHLQQAG</sequence>
<reference evidence="5 8" key="1">
    <citation type="submission" date="2016-06" db="EMBL/GenBank/DDBJ databases">
        <authorList>
            <person name="Nicholson A.C."/>
        </authorList>
    </citation>
    <scope>NUCLEOTIDE SEQUENCE [LARGE SCALE GENOMIC DNA]</scope>
    <source>
        <strain evidence="5 8">G4123</strain>
    </source>
</reference>
<proteinExistence type="predicted"/>
<dbReference type="GO" id="GO:0015074">
    <property type="term" value="P:DNA integration"/>
    <property type="evidence" value="ECO:0007669"/>
    <property type="project" value="InterPro"/>
</dbReference>
<keyword evidence="2" id="KW-0233">DNA recombination</keyword>
<evidence type="ECO:0000313" key="6">
    <source>
        <dbReference type="EMBL" id="OPB91637.1"/>
    </source>
</evidence>